<evidence type="ECO:0000313" key="2">
    <source>
        <dbReference type="EMBL" id="KAJ8978561.1"/>
    </source>
</evidence>
<keyword evidence="3" id="KW-1185">Reference proteome</keyword>
<feature type="region of interest" description="Disordered" evidence="1">
    <location>
        <begin position="84"/>
        <end position="111"/>
    </location>
</feature>
<proteinExistence type="predicted"/>
<dbReference type="EMBL" id="JAPWTJ010000423">
    <property type="protein sequence ID" value="KAJ8978561.1"/>
    <property type="molecule type" value="Genomic_DNA"/>
</dbReference>
<evidence type="ECO:0000256" key="1">
    <source>
        <dbReference type="SAM" id="MobiDB-lite"/>
    </source>
</evidence>
<accession>A0ABQ9JK34</accession>
<evidence type="ECO:0000313" key="3">
    <source>
        <dbReference type="Proteomes" id="UP001162164"/>
    </source>
</evidence>
<feature type="compositionally biased region" description="Low complexity" evidence="1">
    <location>
        <begin position="84"/>
        <end position="100"/>
    </location>
</feature>
<protein>
    <submittedName>
        <fullName evidence="2">Uncharacterized protein</fullName>
    </submittedName>
</protein>
<feature type="compositionally biased region" description="Basic and acidic residues" evidence="1">
    <location>
        <begin position="101"/>
        <end position="111"/>
    </location>
</feature>
<comment type="caution">
    <text evidence="2">The sequence shown here is derived from an EMBL/GenBank/DDBJ whole genome shotgun (WGS) entry which is preliminary data.</text>
</comment>
<sequence>MFAQSRNNTYEKSKESSSTYKDNLTPNQVSGGLSSFTQKKQANPEDREFDEMANWLGKTSGGEESVSSHDFERFLAERAAAAENLPSVAGTTNASTTGTSKQEKKTELFSS</sequence>
<dbReference type="Proteomes" id="UP001162164">
    <property type="component" value="Unassembled WGS sequence"/>
</dbReference>
<feature type="compositionally biased region" description="Polar residues" evidence="1">
    <location>
        <begin position="21"/>
        <end position="41"/>
    </location>
</feature>
<reference evidence="2" key="1">
    <citation type="journal article" date="2023" name="Insect Mol. Biol.">
        <title>Genome sequencing provides insights into the evolution of gene families encoding plant cell wall-degrading enzymes in longhorned beetles.</title>
        <authorList>
            <person name="Shin N.R."/>
            <person name="Okamura Y."/>
            <person name="Kirsch R."/>
            <person name="Pauchet Y."/>
        </authorList>
    </citation>
    <scope>NUCLEOTIDE SEQUENCE</scope>
    <source>
        <strain evidence="2">MMC_N1</strain>
    </source>
</reference>
<feature type="region of interest" description="Disordered" evidence="1">
    <location>
        <begin position="1"/>
        <end position="68"/>
    </location>
</feature>
<name>A0ABQ9JK34_9CUCU</name>
<organism evidence="2 3">
    <name type="scientific">Molorchus minor</name>
    <dbReference type="NCBI Taxonomy" id="1323400"/>
    <lineage>
        <taxon>Eukaryota</taxon>
        <taxon>Metazoa</taxon>
        <taxon>Ecdysozoa</taxon>
        <taxon>Arthropoda</taxon>
        <taxon>Hexapoda</taxon>
        <taxon>Insecta</taxon>
        <taxon>Pterygota</taxon>
        <taxon>Neoptera</taxon>
        <taxon>Endopterygota</taxon>
        <taxon>Coleoptera</taxon>
        <taxon>Polyphaga</taxon>
        <taxon>Cucujiformia</taxon>
        <taxon>Chrysomeloidea</taxon>
        <taxon>Cerambycidae</taxon>
        <taxon>Lamiinae</taxon>
        <taxon>Monochamini</taxon>
        <taxon>Molorchus</taxon>
    </lineage>
</organism>
<gene>
    <name evidence="2" type="ORF">NQ317_012084</name>
</gene>